<dbReference type="EnsemblProtists" id="EKX47349">
    <property type="protein sequence ID" value="EKX47349"/>
    <property type="gene ID" value="GUITHDRAFT_69665"/>
</dbReference>
<proteinExistence type="predicted"/>
<name>L1JGU0_GUITC</name>
<reference evidence="3 5" key="1">
    <citation type="journal article" date="2012" name="Nature">
        <title>Algal genomes reveal evolutionary mosaicism and the fate of nucleomorphs.</title>
        <authorList>
            <consortium name="DOE Joint Genome Institute"/>
            <person name="Curtis B.A."/>
            <person name="Tanifuji G."/>
            <person name="Burki F."/>
            <person name="Gruber A."/>
            <person name="Irimia M."/>
            <person name="Maruyama S."/>
            <person name="Arias M.C."/>
            <person name="Ball S.G."/>
            <person name="Gile G.H."/>
            <person name="Hirakawa Y."/>
            <person name="Hopkins J.F."/>
            <person name="Kuo A."/>
            <person name="Rensing S.A."/>
            <person name="Schmutz J."/>
            <person name="Symeonidi A."/>
            <person name="Elias M."/>
            <person name="Eveleigh R.J."/>
            <person name="Herman E.K."/>
            <person name="Klute M.J."/>
            <person name="Nakayama T."/>
            <person name="Obornik M."/>
            <person name="Reyes-Prieto A."/>
            <person name="Armbrust E.V."/>
            <person name="Aves S.J."/>
            <person name="Beiko R.G."/>
            <person name="Coutinho P."/>
            <person name="Dacks J.B."/>
            <person name="Durnford D.G."/>
            <person name="Fast N.M."/>
            <person name="Green B.R."/>
            <person name="Grisdale C.J."/>
            <person name="Hempel F."/>
            <person name="Henrissat B."/>
            <person name="Hoppner M.P."/>
            <person name="Ishida K."/>
            <person name="Kim E."/>
            <person name="Koreny L."/>
            <person name="Kroth P.G."/>
            <person name="Liu Y."/>
            <person name="Malik S.B."/>
            <person name="Maier U.G."/>
            <person name="McRose D."/>
            <person name="Mock T."/>
            <person name="Neilson J.A."/>
            <person name="Onodera N.T."/>
            <person name="Poole A.M."/>
            <person name="Pritham E.J."/>
            <person name="Richards T.A."/>
            <person name="Rocap G."/>
            <person name="Roy S.W."/>
            <person name="Sarai C."/>
            <person name="Schaack S."/>
            <person name="Shirato S."/>
            <person name="Slamovits C.H."/>
            <person name="Spencer D.F."/>
            <person name="Suzuki S."/>
            <person name="Worden A.Z."/>
            <person name="Zauner S."/>
            <person name="Barry K."/>
            <person name="Bell C."/>
            <person name="Bharti A.K."/>
            <person name="Crow J.A."/>
            <person name="Grimwood J."/>
            <person name="Kramer R."/>
            <person name="Lindquist E."/>
            <person name="Lucas S."/>
            <person name="Salamov A."/>
            <person name="McFadden G.I."/>
            <person name="Lane C.E."/>
            <person name="Keeling P.J."/>
            <person name="Gray M.W."/>
            <person name="Grigoriev I.V."/>
            <person name="Archibald J.M."/>
        </authorList>
    </citation>
    <scope>NUCLEOTIDE SEQUENCE</scope>
    <source>
        <strain evidence="3 5">CCMP2712</strain>
    </source>
</reference>
<evidence type="ECO:0000256" key="1">
    <source>
        <dbReference type="PIRSR" id="PIRSR038896-50"/>
    </source>
</evidence>
<dbReference type="Proteomes" id="UP000011087">
    <property type="component" value="Unassembled WGS sequence"/>
</dbReference>
<protein>
    <recommendedName>
        <fullName evidence="2">Metallo-beta-lactamase domain-containing protein</fullName>
    </recommendedName>
</protein>
<dbReference type="AlphaFoldDB" id="L1JGU0"/>
<dbReference type="InterPro" id="IPR024884">
    <property type="entry name" value="NAPE-PLD"/>
</dbReference>
<dbReference type="EMBL" id="JH992990">
    <property type="protein sequence ID" value="EKX47349.1"/>
    <property type="molecule type" value="Genomic_DNA"/>
</dbReference>
<feature type="binding site" evidence="1">
    <location>
        <position position="64"/>
    </location>
    <ligand>
        <name>an N-acyl-1,2-diacyl-sn-glycero-3-phosphoethanolamine</name>
        <dbReference type="ChEBI" id="CHEBI:62537"/>
    </ligand>
</feature>
<dbReference type="GO" id="GO:0008270">
    <property type="term" value="F:zinc ion binding"/>
    <property type="evidence" value="ECO:0007669"/>
    <property type="project" value="InterPro"/>
</dbReference>
<dbReference type="GO" id="GO:0005737">
    <property type="term" value="C:cytoplasm"/>
    <property type="evidence" value="ECO:0007669"/>
    <property type="project" value="TreeGrafter"/>
</dbReference>
<keyword evidence="5" id="KW-1185">Reference proteome</keyword>
<dbReference type="PIRSF" id="PIRSF038896">
    <property type="entry name" value="NAPE-PLD"/>
    <property type="match status" value="1"/>
</dbReference>
<reference evidence="4" key="3">
    <citation type="submission" date="2015-06" db="UniProtKB">
        <authorList>
            <consortium name="EnsemblProtists"/>
        </authorList>
    </citation>
    <scope>IDENTIFICATION</scope>
</reference>
<sequence length="274" mass="31551">MQVTWIGHSTVLAQYDGWNVLTDPIFSERCSPSQWVGPRRYRRVPIQIQQLPPIHVVLISHNHYDHLDLQSVKELSQHSPSCLWVVPLGMKPWFDDLRVSRVVELDWSEEVFVRDRLDPGKQALRLVSIPCQHWCARGIFDRNKCLWSSWYSTTNRSSLFFAGDTGFSPIFTRAGKLLGPVDVALLPIGAYGGEDESWFHRPNHMEPEEAVQAHDDLLSRLSVAIHWGTFQLTSEPVMQPKERLMAALRRRDKRQDEFVCLEHGQTIRASTSSK</sequence>
<dbReference type="PANTHER" id="PTHR15032:SF4">
    <property type="entry name" value="N-ACYL-PHOSPHATIDYLETHANOLAMINE-HYDROLYZING PHOSPHOLIPASE D"/>
    <property type="match status" value="1"/>
</dbReference>
<dbReference type="PANTHER" id="PTHR15032">
    <property type="entry name" value="N-ACYL-PHOSPHATIDYLETHANOLAMINE-HYDROLYZING PHOSPHOLIPASE D"/>
    <property type="match status" value="1"/>
</dbReference>
<evidence type="ECO:0000313" key="5">
    <source>
        <dbReference type="Proteomes" id="UP000011087"/>
    </source>
</evidence>
<dbReference type="GO" id="GO:0070290">
    <property type="term" value="F:N-acylphosphatidylethanolamine-specific phospholipase D activity"/>
    <property type="evidence" value="ECO:0007669"/>
    <property type="project" value="InterPro"/>
</dbReference>
<dbReference type="InterPro" id="IPR001279">
    <property type="entry name" value="Metallo-B-lactamas"/>
</dbReference>
<evidence type="ECO:0000313" key="3">
    <source>
        <dbReference type="EMBL" id="EKX47349.1"/>
    </source>
</evidence>
<gene>
    <name evidence="3" type="ORF">GUITHDRAFT_69665</name>
</gene>
<dbReference type="Gene3D" id="3.60.15.10">
    <property type="entry name" value="Ribonuclease Z/Hydroxyacylglutathione hydrolase-like"/>
    <property type="match status" value="1"/>
</dbReference>
<dbReference type="HOGENOM" id="CLU_020884_1_2_1"/>
<dbReference type="InterPro" id="IPR036866">
    <property type="entry name" value="RibonucZ/Hydroxyglut_hydro"/>
</dbReference>
<dbReference type="RefSeq" id="XP_005834329.1">
    <property type="nucleotide sequence ID" value="XM_005834272.1"/>
</dbReference>
<feature type="binding site" evidence="1">
    <location>
        <position position="204"/>
    </location>
    <ligand>
        <name>an N-acyl-1,2-diacyl-sn-glycero-3-phosphoethanolamine</name>
        <dbReference type="ChEBI" id="CHEBI:62537"/>
    </ligand>
</feature>
<evidence type="ECO:0000313" key="4">
    <source>
        <dbReference type="EnsemblProtists" id="EKX47349"/>
    </source>
</evidence>
<dbReference type="Pfam" id="PF12706">
    <property type="entry name" value="Lactamase_B_2"/>
    <property type="match status" value="1"/>
</dbReference>
<feature type="domain" description="Metallo-beta-lactamase" evidence="2">
    <location>
        <begin position="19"/>
        <end position="227"/>
    </location>
</feature>
<dbReference type="GeneID" id="17303962"/>
<dbReference type="SUPFAM" id="SSF56281">
    <property type="entry name" value="Metallo-hydrolase/oxidoreductase"/>
    <property type="match status" value="1"/>
</dbReference>
<organism evidence="3">
    <name type="scientific">Guillardia theta (strain CCMP2712)</name>
    <name type="common">Cryptophyte</name>
    <dbReference type="NCBI Taxonomy" id="905079"/>
    <lineage>
        <taxon>Eukaryota</taxon>
        <taxon>Cryptophyceae</taxon>
        <taxon>Pyrenomonadales</taxon>
        <taxon>Geminigeraceae</taxon>
        <taxon>Guillardia</taxon>
    </lineage>
</organism>
<dbReference type="OrthoDB" id="332863at2759"/>
<dbReference type="eggNOG" id="KOG3798">
    <property type="taxonomic scope" value="Eukaryota"/>
</dbReference>
<dbReference type="PaxDb" id="55529-EKX47349"/>
<dbReference type="KEGG" id="gtt:GUITHDRAFT_69665"/>
<reference evidence="5" key="2">
    <citation type="submission" date="2012-11" db="EMBL/GenBank/DDBJ databases">
        <authorList>
            <person name="Kuo A."/>
            <person name="Curtis B.A."/>
            <person name="Tanifuji G."/>
            <person name="Burki F."/>
            <person name="Gruber A."/>
            <person name="Irimia M."/>
            <person name="Maruyama S."/>
            <person name="Arias M.C."/>
            <person name="Ball S.G."/>
            <person name="Gile G.H."/>
            <person name="Hirakawa Y."/>
            <person name="Hopkins J.F."/>
            <person name="Rensing S.A."/>
            <person name="Schmutz J."/>
            <person name="Symeonidi A."/>
            <person name="Elias M."/>
            <person name="Eveleigh R.J."/>
            <person name="Herman E.K."/>
            <person name="Klute M.J."/>
            <person name="Nakayama T."/>
            <person name="Obornik M."/>
            <person name="Reyes-Prieto A."/>
            <person name="Armbrust E.V."/>
            <person name="Aves S.J."/>
            <person name="Beiko R.G."/>
            <person name="Coutinho P."/>
            <person name="Dacks J.B."/>
            <person name="Durnford D.G."/>
            <person name="Fast N.M."/>
            <person name="Green B.R."/>
            <person name="Grisdale C."/>
            <person name="Hempe F."/>
            <person name="Henrissat B."/>
            <person name="Hoppner M.P."/>
            <person name="Ishida K.-I."/>
            <person name="Kim E."/>
            <person name="Koreny L."/>
            <person name="Kroth P.G."/>
            <person name="Liu Y."/>
            <person name="Malik S.-B."/>
            <person name="Maier U.G."/>
            <person name="McRose D."/>
            <person name="Mock T."/>
            <person name="Neilson J.A."/>
            <person name="Onodera N.T."/>
            <person name="Poole A.M."/>
            <person name="Pritham E.J."/>
            <person name="Richards T.A."/>
            <person name="Rocap G."/>
            <person name="Roy S.W."/>
            <person name="Sarai C."/>
            <person name="Schaack S."/>
            <person name="Shirato S."/>
            <person name="Slamovits C.H."/>
            <person name="Spencer D.F."/>
            <person name="Suzuki S."/>
            <person name="Worden A.Z."/>
            <person name="Zauner S."/>
            <person name="Barry K."/>
            <person name="Bell C."/>
            <person name="Bharti A.K."/>
            <person name="Crow J.A."/>
            <person name="Grimwood J."/>
            <person name="Kramer R."/>
            <person name="Lindquist E."/>
            <person name="Lucas S."/>
            <person name="Salamov A."/>
            <person name="McFadden G.I."/>
            <person name="Lane C.E."/>
            <person name="Keeling P.J."/>
            <person name="Gray M.W."/>
            <person name="Grigoriev I.V."/>
            <person name="Archibald J.M."/>
        </authorList>
    </citation>
    <scope>NUCLEOTIDE SEQUENCE</scope>
    <source>
        <strain evidence="5">CCMP2712</strain>
    </source>
</reference>
<evidence type="ECO:0000259" key="2">
    <source>
        <dbReference type="Pfam" id="PF12706"/>
    </source>
</evidence>
<dbReference type="OMA" id="QHWTRRT"/>
<accession>L1JGU0</accession>